<organism evidence="3 4">
    <name type="scientific">Kitasatospora nipponensis</name>
    <dbReference type="NCBI Taxonomy" id="258049"/>
    <lineage>
        <taxon>Bacteria</taxon>
        <taxon>Bacillati</taxon>
        <taxon>Actinomycetota</taxon>
        <taxon>Actinomycetes</taxon>
        <taxon>Kitasatosporales</taxon>
        <taxon>Streptomycetaceae</taxon>
        <taxon>Kitasatospora</taxon>
    </lineage>
</organism>
<feature type="region of interest" description="Disordered" evidence="1">
    <location>
        <begin position="302"/>
        <end position="323"/>
    </location>
</feature>
<protein>
    <recommendedName>
        <fullName evidence="5">Membrane-anchored protein</fullName>
    </recommendedName>
</protein>
<feature type="region of interest" description="Disordered" evidence="1">
    <location>
        <begin position="413"/>
        <end position="446"/>
    </location>
</feature>
<feature type="transmembrane region" description="Helical" evidence="2">
    <location>
        <begin position="26"/>
        <end position="43"/>
    </location>
</feature>
<evidence type="ECO:0000313" key="3">
    <source>
        <dbReference type="EMBL" id="GAA1220516.1"/>
    </source>
</evidence>
<feature type="transmembrane region" description="Helical" evidence="2">
    <location>
        <begin position="107"/>
        <end position="127"/>
    </location>
</feature>
<evidence type="ECO:0000256" key="2">
    <source>
        <dbReference type="SAM" id="Phobius"/>
    </source>
</evidence>
<dbReference type="InterPro" id="IPR007136">
    <property type="entry name" value="DUF347"/>
</dbReference>
<name>A0ABN1VTC5_9ACTN</name>
<keyword evidence="2" id="KW-0812">Transmembrane</keyword>
<feature type="compositionally biased region" description="Low complexity" evidence="1">
    <location>
        <begin position="307"/>
        <end position="317"/>
    </location>
</feature>
<reference evidence="3 4" key="1">
    <citation type="journal article" date="2019" name="Int. J. Syst. Evol. Microbiol.">
        <title>The Global Catalogue of Microorganisms (GCM) 10K type strain sequencing project: providing services to taxonomists for standard genome sequencing and annotation.</title>
        <authorList>
            <consortium name="The Broad Institute Genomics Platform"/>
            <consortium name="The Broad Institute Genome Sequencing Center for Infectious Disease"/>
            <person name="Wu L."/>
            <person name="Ma J."/>
        </authorList>
    </citation>
    <scope>NUCLEOTIDE SEQUENCE [LARGE SCALE GENOMIC DNA]</scope>
    <source>
        <strain evidence="3 4">JCM 13004</strain>
    </source>
</reference>
<feature type="compositionally biased region" description="Low complexity" evidence="1">
    <location>
        <begin position="419"/>
        <end position="446"/>
    </location>
</feature>
<feature type="transmembrane region" description="Helical" evidence="2">
    <location>
        <begin position="81"/>
        <end position="100"/>
    </location>
</feature>
<dbReference type="Proteomes" id="UP001500037">
    <property type="component" value="Unassembled WGS sequence"/>
</dbReference>
<feature type="transmembrane region" description="Helical" evidence="2">
    <location>
        <begin position="179"/>
        <end position="208"/>
    </location>
</feature>
<evidence type="ECO:0000313" key="4">
    <source>
        <dbReference type="Proteomes" id="UP001500037"/>
    </source>
</evidence>
<proteinExistence type="predicted"/>
<dbReference type="Pfam" id="PF03988">
    <property type="entry name" value="DUF347"/>
    <property type="match status" value="3"/>
</dbReference>
<dbReference type="RefSeq" id="WP_344439268.1">
    <property type="nucleotide sequence ID" value="NZ_BAAALF010000008.1"/>
</dbReference>
<comment type="caution">
    <text evidence="3">The sequence shown here is derived from an EMBL/GenBank/DDBJ whole genome shotgun (WGS) entry which is preliminary data.</text>
</comment>
<evidence type="ECO:0008006" key="5">
    <source>
        <dbReference type="Google" id="ProtNLM"/>
    </source>
</evidence>
<feature type="transmembrane region" description="Helical" evidence="2">
    <location>
        <begin position="147"/>
        <end position="167"/>
    </location>
</feature>
<accession>A0ABN1VTC5</accession>
<feature type="transmembrane region" description="Helical" evidence="2">
    <location>
        <begin position="273"/>
        <end position="293"/>
    </location>
</feature>
<sequence length="535" mass="56722">MATTTERLSASPDARRMLNKVPEVTIWFWVIKILCTTVGESFADWIDTTLGVGLINTSLIFTAVLAGALGWQLGTRRYVPFVYWLTVVVLSVTGTLYTDILTDSQGVPLAVSSSVFAVVLAVVFGIWYARERTLSIHSIVTRPRELFYWLAVLVTFALGTATGDWTLELTGWTPGVSVLLPLGLIAAIVLAWRLGASVVLSFWLAYILTRPLGANLGDWLASPSGDGGLGLGTAMTSVIFLGAILATVLHLSRSRSDVIETHTARPTDPTRERIMLGYYAVVAVAAAALLLWAHQQPHAAVAGEGDAPAPASAPLSPEQATSSFPPAQIATFHAITADTLAKLDSGNQAAATARITDLEKAWDDAQPTLEPKNAQAWTFLDGEIDHVLKALRAPNPDKATETDALNTLLTSLGSLPQQSPTTAAGAATAPVPTTAPATTKPPTSSFPPAQIATFHAITADTLAKLDSGNQAAATARITDLEKAWDDAQPTLEPKNAQAWTFLDGEIDHVLKALRAPNPDKATETDALNTLLTSLG</sequence>
<keyword evidence="2" id="KW-1133">Transmembrane helix</keyword>
<keyword evidence="4" id="KW-1185">Reference proteome</keyword>
<feature type="transmembrane region" description="Helical" evidence="2">
    <location>
        <begin position="50"/>
        <end position="69"/>
    </location>
</feature>
<evidence type="ECO:0000256" key="1">
    <source>
        <dbReference type="SAM" id="MobiDB-lite"/>
    </source>
</evidence>
<keyword evidence="2" id="KW-0472">Membrane</keyword>
<feature type="transmembrane region" description="Helical" evidence="2">
    <location>
        <begin position="228"/>
        <end position="252"/>
    </location>
</feature>
<dbReference type="EMBL" id="BAAALF010000008">
    <property type="protein sequence ID" value="GAA1220516.1"/>
    <property type="molecule type" value="Genomic_DNA"/>
</dbReference>
<gene>
    <name evidence="3" type="ORF">GCM10009665_08240</name>
</gene>